<evidence type="ECO:0000256" key="1">
    <source>
        <dbReference type="ARBA" id="ARBA00002001"/>
    </source>
</evidence>
<dbReference type="AlphaFoldDB" id="A0A7N2KMA1"/>
<dbReference type="Gramene" id="QL01p014762:mrna">
    <property type="protein sequence ID" value="QL01p014762:mrna:CDS:1"/>
    <property type="gene ID" value="QL01p014762"/>
</dbReference>
<dbReference type="InParanoid" id="A0A7N2KMA1"/>
<dbReference type="GO" id="GO:0046982">
    <property type="term" value="F:protein heterodimerization activity"/>
    <property type="evidence" value="ECO:0007669"/>
    <property type="project" value="InterPro"/>
</dbReference>
<organism evidence="5 6">
    <name type="scientific">Quercus lobata</name>
    <name type="common">Valley oak</name>
    <dbReference type="NCBI Taxonomy" id="97700"/>
    <lineage>
        <taxon>Eukaryota</taxon>
        <taxon>Viridiplantae</taxon>
        <taxon>Streptophyta</taxon>
        <taxon>Embryophyta</taxon>
        <taxon>Tracheophyta</taxon>
        <taxon>Spermatophyta</taxon>
        <taxon>Magnoliopsida</taxon>
        <taxon>eudicotyledons</taxon>
        <taxon>Gunneridae</taxon>
        <taxon>Pentapetalae</taxon>
        <taxon>rosids</taxon>
        <taxon>fabids</taxon>
        <taxon>Fagales</taxon>
        <taxon>Fagaceae</taxon>
        <taxon>Quercus</taxon>
    </lineage>
</organism>
<reference evidence="5" key="2">
    <citation type="submission" date="2021-01" db="UniProtKB">
        <authorList>
            <consortium name="EnsemblPlants"/>
        </authorList>
    </citation>
    <scope>IDENTIFICATION</scope>
</reference>
<feature type="domain" description="Core Histone H2A/H2B/H3" evidence="4">
    <location>
        <begin position="85"/>
        <end position="162"/>
    </location>
</feature>
<dbReference type="GeneID" id="115980620"/>
<evidence type="ECO:0000313" key="5">
    <source>
        <dbReference type="EnsemblPlants" id="QL01p014762:mrna:CDS:1"/>
    </source>
</evidence>
<dbReference type="FunFam" id="1.10.20.10:FF:000043">
    <property type="entry name" value="Histone H2B"/>
    <property type="match status" value="1"/>
</dbReference>
<feature type="compositionally biased region" description="Basic and acidic residues" evidence="3">
    <location>
        <begin position="63"/>
        <end position="87"/>
    </location>
</feature>
<feature type="region of interest" description="Disordered" evidence="3">
    <location>
        <begin position="35"/>
        <end position="93"/>
    </location>
</feature>
<dbReference type="RefSeq" id="XP_030958735.1">
    <property type="nucleotide sequence ID" value="XM_031102875.1"/>
</dbReference>
<dbReference type="SMART" id="SM00427">
    <property type="entry name" value="H2B"/>
    <property type="match status" value="1"/>
</dbReference>
<dbReference type="Gene3D" id="1.10.20.10">
    <property type="entry name" value="Histone, subunit A"/>
    <property type="match status" value="1"/>
</dbReference>
<dbReference type="OrthoDB" id="1913820at2759"/>
<evidence type="ECO:0000256" key="3">
    <source>
        <dbReference type="SAM" id="MobiDB-lite"/>
    </source>
</evidence>
<dbReference type="InterPro" id="IPR000558">
    <property type="entry name" value="Histone_H2B"/>
</dbReference>
<proteinExistence type="inferred from homology"/>
<dbReference type="SUPFAM" id="SSF47113">
    <property type="entry name" value="Histone-fold"/>
    <property type="match status" value="1"/>
</dbReference>
<sequence length="191" mass="21289">MAPKRSPKVVSTAVKATRKVMKKEIVQVEVVQIQSVQRPTQGDKGKKKEGVTLSAQETPRTIAVEDKSEQENQSVKEKDKEKPTNEKKIRKRKRSGEGYKRYVLMVLKQVHPGMGISSKAMTIFDNLMNDMFERLASEAAKLSKYTGRITLSSREIQGAVRLVLPGELGKHANSEGTKAVTTYISNNNTKS</sequence>
<dbReference type="PANTHER" id="PTHR23428">
    <property type="entry name" value="HISTONE H2B"/>
    <property type="match status" value="1"/>
</dbReference>
<comment type="similarity">
    <text evidence="2">Belongs to the histone H2B family.</text>
</comment>
<dbReference type="GO" id="GO:0005634">
    <property type="term" value="C:nucleus"/>
    <property type="evidence" value="ECO:0007669"/>
    <property type="project" value="UniProtKB-ARBA"/>
</dbReference>
<dbReference type="GO" id="GO:0000786">
    <property type="term" value="C:nucleosome"/>
    <property type="evidence" value="ECO:0007669"/>
    <property type="project" value="InterPro"/>
</dbReference>
<dbReference type="PRINTS" id="PR00621">
    <property type="entry name" value="HISTONEH2B"/>
</dbReference>
<dbReference type="Pfam" id="PF00125">
    <property type="entry name" value="Histone"/>
    <property type="match status" value="1"/>
</dbReference>
<dbReference type="EnsemblPlants" id="QL01p014762:mrna">
    <property type="protein sequence ID" value="QL01p014762:mrna:CDS:1"/>
    <property type="gene ID" value="QL01p014762"/>
</dbReference>
<name>A0A7N2KMA1_QUELO</name>
<evidence type="ECO:0000256" key="2">
    <source>
        <dbReference type="ARBA" id="ARBA00006846"/>
    </source>
</evidence>
<dbReference type="GO" id="GO:0030527">
    <property type="term" value="F:structural constituent of chromatin"/>
    <property type="evidence" value="ECO:0007669"/>
    <property type="project" value="InterPro"/>
</dbReference>
<dbReference type="CDD" id="cd22910">
    <property type="entry name" value="HFD_H2B"/>
    <property type="match status" value="1"/>
</dbReference>
<evidence type="ECO:0000259" key="4">
    <source>
        <dbReference type="Pfam" id="PF00125"/>
    </source>
</evidence>
<protein>
    <recommendedName>
        <fullName evidence="4">Core Histone H2A/H2B/H3 domain-containing protein</fullName>
    </recommendedName>
</protein>
<dbReference type="Proteomes" id="UP000594261">
    <property type="component" value="Chromosome 1"/>
</dbReference>
<reference evidence="5 6" key="1">
    <citation type="journal article" date="2016" name="G3 (Bethesda)">
        <title>First Draft Assembly and Annotation of the Genome of a California Endemic Oak Quercus lobata Nee (Fagaceae).</title>
        <authorList>
            <person name="Sork V.L."/>
            <person name="Fitz-Gibbon S.T."/>
            <person name="Puiu D."/>
            <person name="Crepeau M."/>
            <person name="Gugger P.F."/>
            <person name="Sherman R."/>
            <person name="Stevens K."/>
            <person name="Langley C.H."/>
            <person name="Pellegrini M."/>
            <person name="Salzberg S.L."/>
        </authorList>
    </citation>
    <scope>NUCLEOTIDE SEQUENCE [LARGE SCALE GENOMIC DNA]</scope>
    <source>
        <strain evidence="5 6">cv. SW786</strain>
    </source>
</reference>
<dbReference type="EMBL" id="LRBV02000001">
    <property type="status" value="NOT_ANNOTATED_CDS"/>
    <property type="molecule type" value="Genomic_DNA"/>
</dbReference>
<comment type="function">
    <text evidence="1">Core component of nucleosome. Nucleosomes wrap and compact DNA into chromatin, limiting DNA accessibility to the cellular machineries which require DNA as a template. Histones thereby play a central role in transcription regulation, DNA repair, DNA replication and chromosomal stability. DNA accessibility is regulated via a complex set of post-translational modifications of histones, also called histone code, and nucleosome remodeling.</text>
</comment>
<dbReference type="OMA" id="GHEGYKT"/>
<dbReference type="InterPro" id="IPR007125">
    <property type="entry name" value="H2A/H2B/H3"/>
</dbReference>
<accession>A0A7N2KMA1</accession>
<keyword evidence="6" id="KW-1185">Reference proteome</keyword>
<dbReference type="InterPro" id="IPR009072">
    <property type="entry name" value="Histone-fold"/>
</dbReference>
<gene>
    <name evidence="5" type="primary">LOC115980620</name>
</gene>
<dbReference type="GO" id="GO:0003677">
    <property type="term" value="F:DNA binding"/>
    <property type="evidence" value="ECO:0007669"/>
    <property type="project" value="InterPro"/>
</dbReference>
<dbReference type="KEGG" id="qlo:115980620"/>
<feature type="compositionally biased region" description="Basic and acidic residues" evidence="3">
    <location>
        <begin position="41"/>
        <end position="50"/>
    </location>
</feature>
<evidence type="ECO:0000313" key="6">
    <source>
        <dbReference type="Proteomes" id="UP000594261"/>
    </source>
</evidence>